<evidence type="ECO:0000259" key="1">
    <source>
        <dbReference type="PROSITE" id="PS50097"/>
    </source>
</evidence>
<dbReference type="SMART" id="SM00225">
    <property type="entry name" value="BTB"/>
    <property type="match status" value="1"/>
</dbReference>
<dbReference type="CDD" id="cd18186">
    <property type="entry name" value="BTB_POZ_ZBTB_KLHL-like"/>
    <property type="match status" value="1"/>
</dbReference>
<dbReference type="InterPro" id="IPR011333">
    <property type="entry name" value="SKP1/BTB/POZ_sf"/>
</dbReference>
<dbReference type="PROSITE" id="PS50097">
    <property type="entry name" value="BTB"/>
    <property type="match status" value="1"/>
</dbReference>
<keyword evidence="3" id="KW-1185">Reference proteome</keyword>
<dbReference type="Proteomes" id="UP000439903">
    <property type="component" value="Unassembled WGS sequence"/>
</dbReference>
<sequence length="257" mass="29636">MAAHEDTQKHKIDDNIMTETFSESISEDYKKLYETKERYDTIITVGKEPNIERIYAHSLILCTRSSYFHRALSDEWAEKKEGCFTLSKPNISTSTFKTILKFLYCGIVELRTQEDEIIELLVAVDELLIQKLNDIIQKFLIKNSCKFLQQSPVKMIHFIIHSKQFNELKEAYLETICRDPKNSTVSRVNHNNSNSAIGCDNSHGPSFGEGPDLHVLDGSRSWKYQAKSYPKILNVDSFMISFYEVFQIVSNITKKSA</sequence>
<dbReference type="Pfam" id="PF00651">
    <property type="entry name" value="BTB"/>
    <property type="match status" value="1"/>
</dbReference>
<reference evidence="2 3" key="1">
    <citation type="journal article" date="2019" name="Environ. Microbiol.">
        <title>At the nexus of three kingdoms: the genome of the mycorrhizal fungus Gigaspora margarita provides insights into plant, endobacterial and fungal interactions.</title>
        <authorList>
            <person name="Venice F."/>
            <person name="Ghignone S."/>
            <person name="Salvioli di Fossalunga A."/>
            <person name="Amselem J."/>
            <person name="Novero M."/>
            <person name="Xianan X."/>
            <person name="Sedzielewska Toro K."/>
            <person name="Morin E."/>
            <person name="Lipzen A."/>
            <person name="Grigoriev I.V."/>
            <person name="Henrissat B."/>
            <person name="Martin F.M."/>
            <person name="Bonfante P."/>
        </authorList>
    </citation>
    <scope>NUCLEOTIDE SEQUENCE [LARGE SCALE GENOMIC DNA]</scope>
    <source>
        <strain evidence="2 3">BEG34</strain>
    </source>
</reference>
<name>A0A8H4AV24_GIGMA</name>
<accession>A0A8H4AV24</accession>
<dbReference type="SUPFAM" id="SSF54695">
    <property type="entry name" value="POZ domain"/>
    <property type="match status" value="1"/>
</dbReference>
<dbReference type="InterPro" id="IPR000210">
    <property type="entry name" value="BTB/POZ_dom"/>
</dbReference>
<dbReference type="EMBL" id="WTPW01000205">
    <property type="protein sequence ID" value="KAF0535472.1"/>
    <property type="molecule type" value="Genomic_DNA"/>
</dbReference>
<dbReference type="PANTHER" id="PTHR24410:SF23">
    <property type="entry name" value="BTB DOMAIN-CONTAINING PROTEIN-RELATED"/>
    <property type="match status" value="1"/>
</dbReference>
<gene>
    <name evidence="2" type="ORF">F8M41_009594</name>
</gene>
<feature type="domain" description="BTB" evidence="1">
    <location>
        <begin position="39"/>
        <end position="112"/>
    </location>
</feature>
<evidence type="ECO:0000313" key="2">
    <source>
        <dbReference type="EMBL" id="KAF0535472.1"/>
    </source>
</evidence>
<dbReference type="Gene3D" id="3.30.710.10">
    <property type="entry name" value="Potassium Channel Kv1.1, Chain A"/>
    <property type="match status" value="1"/>
</dbReference>
<dbReference type="InterPro" id="IPR051481">
    <property type="entry name" value="BTB-POZ/Galectin-3-binding"/>
</dbReference>
<proteinExistence type="predicted"/>
<protein>
    <submittedName>
        <fullName evidence="2">Btb/poz domain-containing protein 19-like</fullName>
    </submittedName>
</protein>
<organism evidence="2 3">
    <name type="scientific">Gigaspora margarita</name>
    <dbReference type="NCBI Taxonomy" id="4874"/>
    <lineage>
        <taxon>Eukaryota</taxon>
        <taxon>Fungi</taxon>
        <taxon>Fungi incertae sedis</taxon>
        <taxon>Mucoromycota</taxon>
        <taxon>Glomeromycotina</taxon>
        <taxon>Glomeromycetes</taxon>
        <taxon>Diversisporales</taxon>
        <taxon>Gigasporaceae</taxon>
        <taxon>Gigaspora</taxon>
    </lineage>
</organism>
<comment type="caution">
    <text evidence="2">The sequence shown here is derived from an EMBL/GenBank/DDBJ whole genome shotgun (WGS) entry which is preliminary data.</text>
</comment>
<dbReference type="AlphaFoldDB" id="A0A8H4AV24"/>
<dbReference type="PANTHER" id="PTHR24410">
    <property type="entry name" value="HL07962P-RELATED"/>
    <property type="match status" value="1"/>
</dbReference>
<dbReference type="OrthoDB" id="2390243at2759"/>
<evidence type="ECO:0000313" key="3">
    <source>
        <dbReference type="Proteomes" id="UP000439903"/>
    </source>
</evidence>